<evidence type="ECO:0000313" key="2">
    <source>
        <dbReference type="Proteomes" id="UP001375240"/>
    </source>
</evidence>
<dbReference type="EMBL" id="JAVHNQ010000006">
    <property type="protein sequence ID" value="KAK6344408.1"/>
    <property type="molecule type" value="Genomic_DNA"/>
</dbReference>
<evidence type="ECO:0000313" key="1">
    <source>
        <dbReference type="EMBL" id="KAK6344408.1"/>
    </source>
</evidence>
<accession>A0AAV9ULX3</accession>
<proteinExistence type="predicted"/>
<comment type="caution">
    <text evidence="1">The sequence shown here is derived from an EMBL/GenBank/DDBJ whole genome shotgun (WGS) entry which is preliminary data.</text>
</comment>
<keyword evidence="2" id="KW-1185">Reference proteome</keyword>
<dbReference type="Proteomes" id="UP001375240">
    <property type="component" value="Unassembled WGS sequence"/>
</dbReference>
<reference evidence="1 2" key="1">
    <citation type="submission" date="2019-10" db="EMBL/GenBank/DDBJ databases">
        <authorList>
            <person name="Palmer J.M."/>
        </authorList>
    </citation>
    <scope>NUCLEOTIDE SEQUENCE [LARGE SCALE GENOMIC DNA]</scope>
    <source>
        <strain evidence="1 2">TWF696</strain>
    </source>
</reference>
<organism evidence="1 2">
    <name type="scientific">Orbilia brochopaga</name>
    <dbReference type="NCBI Taxonomy" id="3140254"/>
    <lineage>
        <taxon>Eukaryota</taxon>
        <taxon>Fungi</taxon>
        <taxon>Dikarya</taxon>
        <taxon>Ascomycota</taxon>
        <taxon>Pezizomycotina</taxon>
        <taxon>Orbiliomycetes</taxon>
        <taxon>Orbiliales</taxon>
        <taxon>Orbiliaceae</taxon>
        <taxon>Orbilia</taxon>
    </lineage>
</organism>
<sequence>MLDPGRYLIKCKANMGDEEIVLGRRFTASAPVPSIMPAPVVGLSGNSGNKAGRPEIWYLQPHVNREGGVETQFFAEGSSVAAWGDGEVILAGQQPQGWRLLPHMGRPDVYSIAFTDTMNVWTLVPEAEHPEDGGKVELKPLEDVDEPMHTQLFEFVRY</sequence>
<protein>
    <submittedName>
        <fullName evidence="1">Uncharacterized protein</fullName>
    </submittedName>
</protein>
<gene>
    <name evidence="1" type="ORF">TWF696_008044</name>
</gene>
<name>A0AAV9ULX3_9PEZI</name>
<dbReference type="AlphaFoldDB" id="A0AAV9ULX3"/>
<dbReference type="Gene3D" id="2.80.10.50">
    <property type="match status" value="1"/>
</dbReference>